<dbReference type="KEGG" id="adv:DJ533_06230"/>
<gene>
    <name evidence="2" type="ORF">DJ533_06230</name>
</gene>
<dbReference type="EMBL" id="CP029397">
    <property type="protein sequence ID" value="AWL28202.1"/>
    <property type="molecule type" value="Genomic_DNA"/>
</dbReference>
<evidence type="ECO:0000313" key="2">
    <source>
        <dbReference type="EMBL" id="AWL28202.1"/>
    </source>
</evidence>
<protein>
    <submittedName>
        <fullName evidence="2">Uncharacterized protein</fullName>
    </submittedName>
</protein>
<name>A0A2S2FD23_9GAMM</name>
<dbReference type="STRING" id="1871111.GCA_001704615_02947"/>
<dbReference type="AlphaFoldDB" id="A0A2S2FD23"/>
<reference evidence="2" key="1">
    <citation type="submission" date="2019-08" db="EMBL/GenBank/DDBJ databases">
        <title>The complete genome of Acinetobacter defluvii strain WCHAD010030.</title>
        <authorList>
            <person name="Hu Y."/>
            <person name="Qin J."/>
            <person name="Feng Y."/>
            <person name="Zong Z."/>
        </authorList>
    </citation>
    <scope>NUCLEOTIDE SEQUENCE</scope>
    <source>
        <strain evidence="2">WCHA30</strain>
    </source>
</reference>
<evidence type="ECO:0000256" key="1">
    <source>
        <dbReference type="SAM" id="Coils"/>
    </source>
</evidence>
<feature type="coiled-coil region" evidence="1">
    <location>
        <begin position="81"/>
        <end position="115"/>
    </location>
</feature>
<keyword evidence="3" id="KW-1185">Reference proteome</keyword>
<sequence length="159" mass="19306">MNEFNHPLKEDFLKIVENDPLLFAFKPKRIWQEINPNSDSIQQQTYSLIKELVNYEYLIIYYEDNEKLYSETEKLAKFRQYHCEKKAKETLEKRLEELQLEIIIKNNKIKDIEIIKKKVNSIDFCFNNYISLIKKNINKLNNEKEIIIDIIKNLQHCTY</sequence>
<dbReference type="RefSeq" id="WP_065993697.1">
    <property type="nucleotide sequence ID" value="NZ_CP029397.2"/>
</dbReference>
<dbReference type="Proteomes" id="UP000245977">
    <property type="component" value="Chromosome"/>
</dbReference>
<evidence type="ECO:0000313" key="3">
    <source>
        <dbReference type="Proteomes" id="UP000245977"/>
    </source>
</evidence>
<accession>A0A2S2FD23</accession>
<dbReference type="OrthoDB" id="6712944at2"/>
<proteinExistence type="predicted"/>
<organism evidence="2 3">
    <name type="scientific">Acinetobacter defluvii</name>
    <dbReference type="NCBI Taxonomy" id="1871111"/>
    <lineage>
        <taxon>Bacteria</taxon>
        <taxon>Pseudomonadati</taxon>
        <taxon>Pseudomonadota</taxon>
        <taxon>Gammaproteobacteria</taxon>
        <taxon>Moraxellales</taxon>
        <taxon>Moraxellaceae</taxon>
        <taxon>Acinetobacter</taxon>
    </lineage>
</organism>
<keyword evidence="1" id="KW-0175">Coiled coil</keyword>